<proteinExistence type="predicted"/>
<keyword evidence="2" id="KW-1185">Reference proteome</keyword>
<protein>
    <submittedName>
        <fullName evidence="1">Uncharacterized protein</fullName>
    </submittedName>
</protein>
<dbReference type="EMBL" id="MVBO01000007">
    <property type="protein sequence ID" value="OZJ06013.1"/>
    <property type="molecule type" value="Genomic_DNA"/>
</dbReference>
<organism evidence="1 2">
    <name type="scientific">Bifiguratus adelaidae</name>
    <dbReference type="NCBI Taxonomy" id="1938954"/>
    <lineage>
        <taxon>Eukaryota</taxon>
        <taxon>Fungi</taxon>
        <taxon>Fungi incertae sedis</taxon>
        <taxon>Mucoromycota</taxon>
        <taxon>Mucoromycotina</taxon>
        <taxon>Endogonomycetes</taxon>
        <taxon>Endogonales</taxon>
        <taxon>Endogonales incertae sedis</taxon>
        <taxon>Bifiguratus</taxon>
    </lineage>
</organism>
<evidence type="ECO:0000313" key="1">
    <source>
        <dbReference type="EMBL" id="OZJ06013.1"/>
    </source>
</evidence>
<comment type="caution">
    <text evidence="1">The sequence shown here is derived from an EMBL/GenBank/DDBJ whole genome shotgun (WGS) entry which is preliminary data.</text>
</comment>
<dbReference type="Proteomes" id="UP000242875">
    <property type="component" value="Unassembled WGS sequence"/>
</dbReference>
<gene>
    <name evidence="1" type="ORF">BZG36_01070</name>
</gene>
<accession>A0A261Y604</accession>
<sequence length="138" mass="16124">MSLHHAKIWGREGDSAWKQWRRSLRIILDDVARWIDYIHYVYDTFPANEQRKHGKHSWSAGFDFDESAIPPSSGDCFYRYEFLPALLFTPDLDAIRRNKVKVKTVISNESELTFQGHHLAYVIVPEAFSEALLKVLED</sequence>
<evidence type="ECO:0000313" key="2">
    <source>
        <dbReference type="Proteomes" id="UP000242875"/>
    </source>
</evidence>
<dbReference type="OrthoDB" id="408373at2759"/>
<reference evidence="1 2" key="1">
    <citation type="journal article" date="2017" name="Mycologia">
        <title>Bifiguratus adelaidae, gen. et sp. nov., a new member of Mucoromycotina in endophytic and soil-dwelling habitats.</title>
        <authorList>
            <person name="Torres-Cruz T.J."/>
            <person name="Billingsley Tobias T.L."/>
            <person name="Almatruk M."/>
            <person name="Hesse C."/>
            <person name="Kuske C.R."/>
            <person name="Desiro A."/>
            <person name="Benucci G.M."/>
            <person name="Bonito G."/>
            <person name="Stajich J.E."/>
            <person name="Dunlap C."/>
            <person name="Arnold A.E."/>
            <person name="Porras-Alfaro A."/>
        </authorList>
    </citation>
    <scope>NUCLEOTIDE SEQUENCE [LARGE SCALE GENOMIC DNA]</scope>
    <source>
        <strain evidence="1 2">AZ0501</strain>
    </source>
</reference>
<name>A0A261Y604_9FUNG</name>
<dbReference type="AlphaFoldDB" id="A0A261Y604"/>